<feature type="binding site" evidence="2">
    <location>
        <position position="297"/>
    </location>
    <ligand>
        <name>Zn(2+)</name>
        <dbReference type="ChEBI" id="CHEBI:29105"/>
        <label>2</label>
    </ligand>
</feature>
<evidence type="ECO:0000256" key="1">
    <source>
        <dbReference type="ARBA" id="ARBA00022679"/>
    </source>
</evidence>
<organism evidence="6">
    <name type="scientific">Ignisphaera aggregans</name>
    <dbReference type="NCBI Taxonomy" id="334771"/>
    <lineage>
        <taxon>Archaea</taxon>
        <taxon>Thermoproteota</taxon>
        <taxon>Thermoprotei</taxon>
        <taxon>Desulfurococcales</taxon>
        <taxon>Desulfurococcaceae</taxon>
        <taxon>Ignisphaera</taxon>
    </lineage>
</organism>
<feature type="domain" description="2-thiouridine synthetase TtuA-like N-terminal LIM" evidence="5">
    <location>
        <begin position="8"/>
        <end position="32"/>
    </location>
</feature>
<feature type="binding site" evidence="3">
    <location>
        <position position="166"/>
    </location>
    <ligand>
        <name>ATP</name>
        <dbReference type="ChEBI" id="CHEBI:30616"/>
    </ligand>
</feature>
<name>A0A7C4FFQ8_9CREN</name>
<feature type="binding site" evidence="2">
    <location>
        <position position="300"/>
    </location>
    <ligand>
        <name>Zn(2+)</name>
        <dbReference type="ChEBI" id="CHEBI:29105"/>
        <label>2</label>
    </ligand>
</feature>
<evidence type="ECO:0000259" key="5">
    <source>
        <dbReference type="Pfam" id="PF22082"/>
    </source>
</evidence>
<feature type="binding site" evidence="2">
    <location>
        <position position="288"/>
    </location>
    <ligand>
        <name>Zn(2+)</name>
        <dbReference type="ChEBI" id="CHEBI:29105"/>
        <label>2</label>
    </ligand>
</feature>
<keyword evidence="3" id="KW-0547">Nucleotide-binding</keyword>
<sequence length="329" mass="36462">MSSGKVLKCSLCEEPAVTVVRYAKLRLCRKHFTEFICKRVLKAIERYRLVQKGWRVLVAISGGKDSAALLHILTVLSKQLGFEVIALHIDLGIGEYSRKAREAAEKLCKGLEVPLIMLSLGELLGAGIPELAAKSRRPACSLCGLVKRYLINAAAVELRARAIALGHHLDDMLPYIVKNFALQSLSEIGKLGPKTESGEFFVGRIRPLYEVSESETTLYTHLCNLPVVEERCPYSVRGESLEKEIREFLNSVEVKRPGFKIAFARAVAKNIGFYRKGMTSATNTCRHCGMLTSGDVCAFCRLTERLLGKPMGLDVRSYIKRVSASVKLS</sequence>
<feature type="binding site" evidence="2">
    <location>
        <position position="285"/>
    </location>
    <ligand>
        <name>Zn(2+)</name>
        <dbReference type="ChEBI" id="CHEBI:29105"/>
        <label>2</label>
    </ligand>
</feature>
<comment type="caution">
    <text evidence="6">The sequence shown here is derived from an EMBL/GenBank/DDBJ whole genome shotgun (WGS) entry which is preliminary data.</text>
</comment>
<dbReference type="InterPro" id="IPR035107">
    <property type="entry name" value="tRNA_thiolation_TtcA_Ctu1"/>
</dbReference>
<keyword evidence="2" id="KW-0862">Zinc</keyword>
<dbReference type="GO" id="GO:0016740">
    <property type="term" value="F:transferase activity"/>
    <property type="evidence" value="ECO:0007669"/>
    <property type="project" value="UniProtKB-KW"/>
</dbReference>
<dbReference type="PIRSF" id="PIRSF004976">
    <property type="entry name" value="ATPase_YdaO"/>
    <property type="match status" value="1"/>
</dbReference>
<feature type="binding site" evidence="3">
    <location>
        <position position="65"/>
    </location>
    <ligand>
        <name>ATP</name>
        <dbReference type="ChEBI" id="CHEBI:30616"/>
    </ligand>
</feature>
<feature type="binding site" evidence="3">
    <location>
        <position position="171"/>
    </location>
    <ligand>
        <name>ATP</name>
        <dbReference type="ChEBI" id="CHEBI:30616"/>
    </ligand>
</feature>
<feature type="binding site" evidence="3">
    <location>
        <begin position="59"/>
        <end position="61"/>
    </location>
    <ligand>
        <name>ATP</name>
        <dbReference type="ChEBI" id="CHEBI:30616"/>
    </ligand>
</feature>
<dbReference type="PANTHER" id="PTHR11807">
    <property type="entry name" value="ATPASES OF THE PP SUPERFAMILY-RELATED"/>
    <property type="match status" value="1"/>
</dbReference>
<keyword evidence="3" id="KW-0067">ATP-binding</keyword>
<dbReference type="GO" id="GO:0046872">
    <property type="term" value="F:metal ion binding"/>
    <property type="evidence" value="ECO:0007669"/>
    <property type="project" value="UniProtKB-KW"/>
</dbReference>
<dbReference type="InterPro" id="IPR011063">
    <property type="entry name" value="TilS/TtcA_N"/>
</dbReference>
<feature type="binding site" evidence="3">
    <location>
        <position position="89"/>
    </location>
    <ligand>
        <name>ATP</name>
        <dbReference type="ChEBI" id="CHEBI:30616"/>
    </ligand>
</feature>
<keyword evidence="1" id="KW-0808">Transferase</keyword>
<feature type="binding site" evidence="2">
    <location>
        <position position="9"/>
    </location>
    <ligand>
        <name>Zn(2+)</name>
        <dbReference type="ChEBI" id="CHEBI:29105"/>
        <label>1</label>
    </ligand>
</feature>
<gene>
    <name evidence="6" type="ORF">ENV14_02140</name>
</gene>
<dbReference type="InterPro" id="IPR000541">
    <property type="entry name" value="Ncs6/Tuc1/Ctu1"/>
</dbReference>
<dbReference type="AlphaFoldDB" id="A0A7C4FFQ8"/>
<proteinExistence type="predicted"/>
<dbReference type="Pfam" id="PF22082">
    <property type="entry name" value="TtuA_LIM_N"/>
    <property type="match status" value="1"/>
</dbReference>
<dbReference type="Gene3D" id="3.40.50.620">
    <property type="entry name" value="HUPs"/>
    <property type="match status" value="1"/>
</dbReference>
<dbReference type="InterPro" id="IPR054306">
    <property type="entry name" value="TtuA-like_LIM_N"/>
</dbReference>
<dbReference type="EMBL" id="DTFF01000018">
    <property type="protein sequence ID" value="HGI87186.1"/>
    <property type="molecule type" value="Genomic_DNA"/>
</dbReference>
<dbReference type="NCBIfam" id="TIGR00269">
    <property type="entry name" value="TIGR00269 family protein"/>
    <property type="match status" value="1"/>
</dbReference>
<dbReference type="GO" id="GO:0000049">
    <property type="term" value="F:tRNA binding"/>
    <property type="evidence" value="ECO:0007669"/>
    <property type="project" value="InterPro"/>
</dbReference>
<reference evidence="6" key="1">
    <citation type="journal article" date="2020" name="mSystems">
        <title>Genome- and Community-Level Interaction Insights into Carbon Utilization and Element Cycling Functions of Hydrothermarchaeota in Hydrothermal Sediment.</title>
        <authorList>
            <person name="Zhou Z."/>
            <person name="Liu Y."/>
            <person name="Xu W."/>
            <person name="Pan J."/>
            <person name="Luo Z.H."/>
            <person name="Li M."/>
        </authorList>
    </citation>
    <scope>NUCLEOTIDE SEQUENCE [LARGE SCALE GENOMIC DNA]</scope>
    <source>
        <strain evidence="6">SpSt-732</strain>
    </source>
</reference>
<evidence type="ECO:0000256" key="2">
    <source>
        <dbReference type="PIRSR" id="PIRSR004976-50"/>
    </source>
</evidence>
<feature type="binding site" evidence="2">
    <location>
        <position position="12"/>
    </location>
    <ligand>
        <name>Zn(2+)</name>
        <dbReference type="ChEBI" id="CHEBI:29105"/>
        <label>1</label>
    </ligand>
</feature>
<evidence type="ECO:0000313" key="6">
    <source>
        <dbReference type="EMBL" id="HGI87186.1"/>
    </source>
</evidence>
<evidence type="ECO:0000259" key="4">
    <source>
        <dbReference type="Pfam" id="PF01171"/>
    </source>
</evidence>
<dbReference type="GO" id="GO:0002144">
    <property type="term" value="C:cytosolic tRNA wobble base thiouridylase complex"/>
    <property type="evidence" value="ECO:0007669"/>
    <property type="project" value="TreeGrafter"/>
</dbReference>
<dbReference type="PANTHER" id="PTHR11807:SF27">
    <property type="entry name" value="TRNA-5-METHYLURIDINE(54) 2-SULFURTRANSFERASE"/>
    <property type="match status" value="1"/>
</dbReference>
<dbReference type="InterPro" id="IPR014729">
    <property type="entry name" value="Rossmann-like_a/b/a_fold"/>
</dbReference>
<dbReference type="SUPFAM" id="SSF52402">
    <property type="entry name" value="Adenine nucleotide alpha hydrolases-like"/>
    <property type="match status" value="1"/>
</dbReference>
<accession>A0A7C4FFQ8</accession>
<evidence type="ECO:0000256" key="3">
    <source>
        <dbReference type="PIRSR" id="PIRSR004976-51"/>
    </source>
</evidence>
<dbReference type="Pfam" id="PF01171">
    <property type="entry name" value="ATP_bind_3"/>
    <property type="match status" value="1"/>
</dbReference>
<dbReference type="GO" id="GO:0005524">
    <property type="term" value="F:ATP binding"/>
    <property type="evidence" value="ECO:0007669"/>
    <property type="project" value="UniProtKB-KW"/>
</dbReference>
<feature type="binding site" evidence="2">
    <location>
        <position position="31"/>
    </location>
    <ligand>
        <name>Zn(2+)</name>
        <dbReference type="ChEBI" id="CHEBI:29105"/>
        <label>1</label>
    </ligand>
</feature>
<feature type="binding site" evidence="2">
    <location>
        <position position="28"/>
    </location>
    <ligand>
        <name>Zn(2+)</name>
        <dbReference type="ChEBI" id="CHEBI:29105"/>
        <label>1</label>
    </ligand>
</feature>
<protein>
    <submittedName>
        <fullName evidence="6">TIGR00269 family protein</fullName>
    </submittedName>
</protein>
<keyword evidence="2" id="KW-0479">Metal-binding</keyword>
<dbReference type="GO" id="GO:0002143">
    <property type="term" value="P:tRNA wobble position uridine thiolation"/>
    <property type="evidence" value="ECO:0007669"/>
    <property type="project" value="TreeGrafter"/>
</dbReference>
<feature type="domain" description="tRNA(Ile)-lysidine/2-thiocytidine synthase N-terminal" evidence="4">
    <location>
        <begin position="56"/>
        <end position="228"/>
    </location>
</feature>